<feature type="chain" id="PRO_5003880914" evidence="6">
    <location>
        <begin position="19"/>
        <end position="434"/>
    </location>
</feature>
<reference evidence="8 9" key="1">
    <citation type="journal article" date="2013" name="Genome Announc.">
        <title>Complete genome sequence of Simiduia agarivorans SA1(T), a marine bacterium able to degrade a variety of polysaccharides.</title>
        <authorList>
            <person name="Lin S.Y."/>
            <person name="Shieh W.Y."/>
            <person name="Chen J.S."/>
            <person name="Tang S.L."/>
        </authorList>
    </citation>
    <scope>NUCLEOTIDE SEQUENCE [LARGE SCALE GENOMIC DNA]</scope>
    <source>
        <strain evidence="9">DSM 21679 / JCM 13881 / BCRC 17597 / SA1</strain>
    </source>
</reference>
<dbReference type="InterPro" id="IPR036264">
    <property type="entry name" value="Bact_exopeptidase_dim_dom"/>
</dbReference>
<feature type="domain" description="Peptidase M20 dimerisation" evidence="7">
    <location>
        <begin position="208"/>
        <end position="325"/>
    </location>
</feature>
<dbReference type="InterPro" id="IPR011650">
    <property type="entry name" value="Peptidase_M20_dimer"/>
</dbReference>
<dbReference type="InterPro" id="IPR001261">
    <property type="entry name" value="ArgE/DapE_CS"/>
</dbReference>
<dbReference type="eggNOG" id="COG0624">
    <property type="taxonomic scope" value="Bacteria"/>
</dbReference>
<dbReference type="Pfam" id="PF01546">
    <property type="entry name" value="Peptidase_M20"/>
    <property type="match status" value="1"/>
</dbReference>
<dbReference type="SUPFAM" id="SSF53187">
    <property type="entry name" value="Zn-dependent exopeptidases"/>
    <property type="match status" value="1"/>
</dbReference>
<evidence type="ECO:0000256" key="2">
    <source>
        <dbReference type="ARBA" id="ARBA00022723"/>
    </source>
</evidence>
<evidence type="ECO:0000256" key="5">
    <source>
        <dbReference type="ARBA" id="ARBA00023285"/>
    </source>
</evidence>
<evidence type="ECO:0000259" key="7">
    <source>
        <dbReference type="Pfam" id="PF07687"/>
    </source>
</evidence>
<dbReference type="AlphaFoldDB" id="K4KRW4"/>
<keyword evidence="5" id="KW-0170">Cobalt</keyword>
<keyword evidence="9" id="KW-1185">Reference proteome</keyword>
<dbReference type="Gene3D" id="3.30.70.360">
    <property type="match status" value="1"/>
</dbReference>
<dbReference type="HOGENOM" id="CLU_021802_7_0_6"/>
<evidence type="ECO:0000256" key="4">
    <source>
        <dbReference type="ARBA" id="ARBA00022833"/>
    </source>
</evidence>
<evidence type="ECO:0000256" key="6">
    <source>
        <dbReference type="SAM" id="SignalP"/>
    </source>
</evidence>
<keyword evidence="4" id="KW-0862">Zinc</keyword>
<protein>
    <submittedName>
        <fullName evidence="8">Peptidase M20</fullName>
    </submittedName>
</protein>
<comment type="cofactor">
    <cofactor evidence="1">
        <name>Zn(2+)</name>
        <dbReference type="ChEBI" id="CHEBI:29105"/>
    </cofactor>
</comment>
<proteinExistence type="predicted"/>
<dbReference type="Proteomes" id="UP000000466">
    <property type="component" value="Chromosome"/>
</dbReference>
<evidence type="ECO:0000256" key="1">
    <source>
        <dbReference type="ARBA" id="ARBA00001947"/>
    </source>
</evidence>
<evidence type="ECO:0000313" key="8">
    <source>
        <dbReference type="EMBL" id="AFV00899.2"/>
    </source>
</evidence>
<organism evidence="8 9">
    <name type="scientific">Simiduia agarivorans (strain DSM 21679 / JCM 13881 / BCRC 17597 / SA1)</name>
    <dbReference type="NCBI Taxonomy" id="1117647"/>
    <lineage>
        <taxon>Bacteria</taxon>
        <taxon>Pseudomonadati</taxon>
        <taxon>Pseudomonadota</taxon>
        <taxon>Gammaproteobacteria</taxon>
        <taxon>Cellvibrionales</taxon>
        <taxon>Cellvibrionaceae</taxon>
        <taxon>Simiduia</taxon>
    </lineage>
</organism>
<dbReference type="Pfam" id="PF07687">
    <property type="entry name" value="M20_dimer"/>
    <property type="match status" value="1"/>
</dbReference>
<dbReference type="InterPro" id="IPR002933">
    <property type="entry name" value="Peptidase_M20"/>
</dbReference>
<keyword evidence="3" id="KW-0378">Hydrolase</keyword>
<dbReference type="OrthoDB" id="9776600at2"/>
<dbReference type="PROSITE" id="PS00758">
    <property type="entry name" value="ARGE_DAPE_CPG2_1"/>
    <property type="match status" value="1"/>
</dbReference>
<feature type="signal peptide" evidence="6">
    <location>
        <begin position="1"/>
        <end position="18"/>
    </location>
</feature>
<gene>
    <name evidence="8" type="ordered locus">M5M_18850</name>
</gene>
<dbReference type="InterPro" id="IPR050072">
    <property type="entry name" value="Peptidase_M20A"/>
</dbReference>
<accession>K4KRW4</accession>
<dbReference type="GO" id="GO:0016787">
    <property type="term" value="F:hydrolase activity"/>
    <property type="evidence" value="ECO:0007669"/>
    <property type="project" value="UniProtKB-KW"/>
</dbReference>
<dbReference type="PANTHER" id="PTHR43808">
    <property type="entry name" value="ACETYLORNITHINE DEACETYLASE"/>
    <property type="match status" value="1"/>
</dbReference>
<name>K4KRW4_SIMAS</name>
<keyword evidence="6" id="KW-0732">Signal</keyword>
<evidence type="ECO:0000313" key="9">
    <source>
        <dbReference type="Proteomes" id="UP000000466"/>
    </source>
</evidence>
<evidence type="ECO:0000256" key="3">
    <source>
        <dbReference type="ARBA" id="ARBA00022801"/>
    </source>
</evidence>
<keyword evidence="2" id="KW-0479">Metal-binding</keyword>
<dbReference type="GO" id="GO:0046872">
    <property type="term" value="F:metal ion binding"/>
    <property type="evidence" value="ECO:0007669"/>
    <property type="project" value="UniProtKB-KW"/>
</dbReference>
<dbReference type="Gene3D" id="3.40.630.10">
    <property type="entry name" value="Zn peptidases"/>
    <property type="match status" value="1"/>
</dbReference>
<dbReference type="STRING" id="1117647.M5M_18850"/>
<dbReference type="PANTHER" id="PTHR43808:SF32">
    <property type="entry name" value="ARGE_DAPE-RELATED DEACYLASE"/>
    <property type="match status" value="1"/>
</dbReference>
<dbReference type="EMBL" id="CP003746">
    <property type="protein sequence ID" value="AFV00899.2"/>
    <property type="molecule type" value="Genomic_DNA"/>
</dbReference>
<dbReference type="SUPFAM" id="SSF55031">
    <property type="entry name" value="Bacterial exopeptidase dimerisation domain"/>
    <property type="match status" value="1"/>
</dbReference>
<dbReference type="KEGG" id="saga:M5M_18850"/>
<sequence>MKWLGLAALCGCSLAVQAGLTAVERTLQASVDAIEPQYLALLERVVNINSGTHNHAGVKAVADEFVPAFEALGFTTQWHDGSAFNRAGHLLARRGKQGPKILLIGHLDTVFAPQDKFQRWQPLADGRVKGPGITDMKGGNVVMLMALHALQDAGVLDQLQIQVVLTGDEEARGEPIELAVAPLLAAGDWADVALGFEDGDSDPATAVIARRGSASWRLEVSGKPAHSSQVFREDVGFGAVYEMARVLNAFRTELSDQPLLTYNPGFVLAGTDVEETAASRGRAFGKANVIAATALVEGDLRAISPASQTAAWARMQAIASASLPHTKSVFTYQERYPPMAPTPGNEALLALYSQASEDLGHGVVVAVDPRRAGAADISFVAGRVAMALDGLGLMGEGGHTPDEIANMATLRSQSQRAALLMYRLSQRQNSANAH</sequence>